<organism evidence="1 2">
    <name type="scientific">Rickettsia canadensis (strain McKiel)</name>
    <dbReference type="NCBI Taxonomy" id="293613"/>
    <lineage>
        <taxon>Bacteria</taxon>
        <taxon>Pseudomonadati</taxon>
        <taxon>Pseudomonadota</taxon>
        <taxon>Alphaproteobacteria</taxon>
        <taxon>Rickettsiales</taxon>
        <taxon>Rickettsiaceae</taxon>
        <taxon>Rickettsieae</taxon>
        <taxon>Rickettsia</taxon>
        <taxon>belli group</taxon>
    </lineage>
</organism>
<reference evidence="2" key="1">
    <citation type="submission" date="2007-09" db="EMBL/GenBank/DDBJ databases">
        <title>Complete genome sequence of Rickettsia canadensis.</title>
        <authorList>
            <person name="Madan A."/>
            <person name="Fahey J."/>
            <person name="Helton E."/>
            <person name="Ketteman M."/>
            <person name="Madan A."/>
            <person name="Rodrigues S."/>
            <person name="Sanchez A."/>
            <person name="Whiting M."/>
            <person name="Dasch G."/>
            <person name="Eremeeva M."/>
        </authorList>
    </citation>
    <scope>NUCLEOTIDE SEQUENCE [LARGE SCALE GENOMIC DNA]</scope>
    <source>
        <strain evidence="2">McKiel</strain>
    </source>
</reference>
<dbReference type="EMBL" id="CP000409">
    <property type="protein sequence ID" value="ABV73363.1"/>
    <property type="molecule type" value="Genomic_DNA"/>
</dbReference>
<dbReference type="RefSeq" id="WP_012148562.1">
    <property type="nucleotide sequence ID" value="NC_009879.1"/>
</dbReference>
<protein>
    <submittedName>
        <fullName evidence="1">Uncharacterized protein</fullName>
    </submittedName>
</protein>
<sequence>MIEELLKFQYGYNDEKVAAIVERVIDYDLLYCIKYFINNGGIVIEN</sequence>
<dbReference type="KEGG" id="rcm:A1E_02090"/>
<name>A8EYD0_RICCK</name>
<dbReference type="HOGENOM" id="CLU_3188407_0_0_5"/>
<dbReference type="AlphaFoldDB" id="A8EYD0"/>
<dbReference type="STRING" id="293613.A1E_02090"/>
<dbReference type="Proteomes" id="UP000007056">
    <property type="component" value="Chromosome"/>
</dbReference>
<accession>A8EYD0</accession>
<evidence type="ECO:0000313" key="1">
    <source>
        <dbReference type="EMBL" id="ABV73363.1"/>
    </source>
</evidence>
<evidence type="ECO:0000313" key="2">
    <source>
        <dbReference type="Proteomes" id="UP000007056"/>
    </source>
</evidence>
<gene>
    <name evidence="1" type="ordered locus">A1E_02090</name>
</gene>
<proteinExistence type="predicted"/>